<keyword evidence="1" id="KW-0378">Hydrolase</keyword>
<dbReference type="SUPFAM" id="SSF52266">
    <property type="entry name" value="SGNH hydrolase"/>
    <property type="match status" value="1"/>
</dbReference>
<dbReference type="InterPro" id="IPR036514">
    <property type="entry name" value="SGNH_hydro_sf"/>
</dbReference>
<dbReference type="Proteomes" id="UP000275883">
    <property type="component" value="Chromosome"/>
</dbReference>
<dbReference type="AlphaFoldDB" id="A0A3G8LJN1"/>
<sequence>MHSQNSKLPIEKNVNYVALGDSFAAGFNSKFGFNANGKLENGQITGLGYPSFLADILRDFNFRIENFHNLSISNTSLDFLYSLIKNDKKALISKYENRLDCLQSLDWHARNPFKYFFSSLLKDWNIKNNDYLIFQNLIKQANFITLTIGYNELLHRLPYRRILRLSKNKTNFVIELKEIISIIEKESEAIAKDYEKLVNLIKQINPKAHLVLTNYSNLFYRLKEVFLNYIYKNENEDINLYQVIADCLSKMAIVVSKNTDCSYVDIFEAKYWDNYSNYLLENPFSIMPTEKGYKKIAYDLFAKLALNKKDIVLDMSNNINLINNYITDQTYWIKDIKTHQQIFNTNYNNYQLFKNIYGKNKNSKIISYTNLEKKSVDILKQFYNTSDYLDLLTRYSNNSLYQYTKGFFDDKFMTFFSKYNSIEAISTFLKNQKWSKEVFLTLIKNGKLDKMLFEFQNLILKQELNQQIIKPKYFYSAWKEMVLNNQKHFYNVFKQFFDSGIIEQTKGEIKTITRLFLKDALNTDLLSALFNIKQSNRFQDIKIFLSSLKSFDELVDFIIDIITSSFDYKKLNSFDELWKDLIIKNKYKFLVLLNKIFFEVFDDNKTEETIQFIINTIQTVIRMQKLTAKDQNKITKILNKIVDTIKANPNFLNNNFMIFLEKIKTLKIYSLIFNNDFKTLKWKIIKFLHLNRYLFINLKIGFNVLKIKNIIKKYKI</sequence>
<reference evidence="1 2" key="1">
    <citation type="submission" date="2018-11" db="EMBL/GenBank/DDBJ databases">
        <title>Genome sequence of Mycoplasma struthionis sp. nov.</title>
        <authorList>
            <person name="Spergser J."/>
        </authorList>
    </citation>
    <scope>NUCLEOTIDE SEQUENCE [LARGE SCALE GENOMIC DNA]</scope>
    <source>
        <strain evidence="1 2">237IA</strain>
    </source>
</reference>
<evidence type="ECO:0000313" key="2">
    <source>
        <dbReference type="Proteomes" id="UP000275883"/>
    </source>
</evidence>
<dbReference type="EMBL" id="CP034044">
    <property type="protein sequence ID" value="AZG68848.1"/>
    <property type="molecule type" value="Genomic_DNA"/>
</dbReference>
<keyword evidence="2" id="KW-1185">Reference proteome</keyword>
<name>A0A3G8LJN1_9MOLU</name>
<dbReference type="Pfam" id="PF00657">
    <property type="entry name" value="Lipase_GDSL"/>
    <property type="match status" value="1"/>
</dbReference>
<evidence type="ECO:0000313" key="1">
    <source>
        <dbReference type="EMBL" id="AZG68848.1"/>
    </source>
</evidence>
<gene>
    <name evidence="1" type="ORF">EGN60_02705</name>
</gene>
<dbReference type="RefSeq" id="WP_124724541.1">
    <property type="nucleotide sequence ID" value="NZ_CP034044.1"/>
</dbReference>
<protein>
    <submittedName>
        <fullName evidence="1">SGNH/GDSL hydrolase family protein</fullName>
    </submittedName>
</protein>
<dbReference type="KEGG" id="mstr:EGN60_02705"/>
<organism evidence="1 2">
    <name type="scientific">Mycoplasma struthionis</name>
    <dbReference type="NCBI Taxonomy" id="538220"/>
    <lineage>
        <taxon>Bacteria</taxon>
        <taxon>Bacillati</taxon>
        <taxon>Mycoplasmatota</taxon>
        <taxon>Mollicutes</taxon>
        <taxon>Mycoplasmataceae</taxon>
        <taxon>Mycoplasma</taxon>
    </lineage>
</organism>
<accession>A0A3G8LJN1</accession>
<dbReference type="InterPro" id="IPR001087">
    <property type="entry name" value="GDSL"/>
</dbReference>
<dbReference type="Gene3D" id="3.40.50.1110">
    <property type="entry name" value="SGNH hydrolase"/>
    <property type="match status" value="1"/>
</dbReference>
<dbReference type="GO" id="GO:0016788">
    <property type="term" value="F:hydrolase activity, acting on ester bonds"/>
    <property type="evidence" value="ECO:0007669"/>
    <property type="project" value="InterPro"/>
</dbReference>
<proteinExistence type="predicted"/>
<dbReference type="OrthoDB" id="399880at2"/>